<evidence type="ECO:0000313" key="1">
    <source>
        <dbReference type="EMBL" id="KAJ7409522.1"/>
    </source>
</evidence>
<protein>
    <submittedName>
        <fullName evidence="1">Uncharacterized protein</fullName>
    </submittedName>
</protein>
<proteinExistence type="predicted"/>
<sequence length="238" mass="27660">MSKNSSNPTGSNFTVDRIAMYTTDFIPDSEDSNSIMAVSSLTYARILSVIQSLQDRGEHPKLFKLWKTPDEFSHISSHEAAAVYIFERLPEELLPLTLILEKTFTMFEATFSSSGHNFSLPHDLWEEKEREESDRGMEFAKTTDIPSVWKEYLPEQVLNDSEHHHMYKKLYRRYVTQADADGQKKKQRYISIEIALGTCTGLKLSTVGDGIYMDMEEWRKERDKETDFHVWKVQEDQA</sequence>
<evidence type="ECO:0000313" key="2">
    <source>
        <dbReference type="Proteomes" id="UP001145742"/>
    </source>
</evidence>
<gene>
    <name evidence="1" type="ORF">WISP_113973</name>
</gene>
<reference evidence="1" key="1">
    <citation type="submission" date="2019-10" db="EMBL/GenBank/DDBJ databases">
        <authorList>
            <person name="Soares A.E.R."/>
            <person name="Aleixo A."/>
            <person name="Schneider P."/>
            <person name="Miyaki C.Y."/>
            <person name="Schneider M.P."/>
            <person name="Mello C."/>
            <person name="Vasconcelos A.T.R."/>
        </authorList>
    </citation>
    <scope>NUCLEOTIDE SEQUENCE</scope>
    <source>
        <tissue evidence="1">Muscle</tissue>
    </source>
</reference>
<name>A0ABQ9D038_9PASS</name>
<dbReference type="Proteomes" id="UP001145742">
    <property type="component" value="Unassembled WGS sequence"/>
</dbReference>
<comment type="caution">
    <text evidence="1">The sequence shown here is derived from an EMBL/GenBank/DDBJ whole genome shotgun (WGS) entry which is preliminary data.</text>
</comment>
<accession>A0ABQ9D038</accession>
<organism evidence="1 2">
    <name type="scientific">Willisornis vidua</name>
    <name type="common">Xingu scale-backed antbird</name>
    <dbReference type="NCBI Taxonomy" id="1566151"/>
    <lineage>
        <taxon>Eukaryota</taxon>
        <taxon>Metazoa</taxon>
        <taxon>Chordata</taxon>
        <taxon>Craniata</taxon>
        <taxon>Vertebrata</taxon>
        <taxon>Euteleostomi</taxon>
        <taxon>Archelosauria</taxon>
        <taxon>Archosauria</taxon>
        <taxon>Dinosauria</taxon>
        <taxon>Saurischia</taxon>
        <taxon>Theropoda</taxon>
        <taxon>Coelurosauria</taxon>
        <taxon>Aves</taxon>
        <taxon>Neognathae</taxon>
        <taxon>Neoaves</taxon>
        <taxon>Telluraves</taxon>
        <taxon>Australaves</taxon>
        <taxon>Passeriformes</taxon>
        <taxon>Thamnophilidae</taxon>
        <taxon>Willisornis</taxon>
    </lineage>
</organism>
<keyword evidence="2" id="KW-1185">Reference proteome</keyword>
<dbReference type="EMBL" id="WHWB01034467">
    <property type="protein sequence ID" value="KAJ7409522.1"/>
    <property type="molecule type" value="Genomic_DNA"/>
</dbReference>